<dbReference type="InParanoid" id="A0A1B7N3B0"/>
<dbReference type="PANTHER" id="PTHR10622:SF10">
    <property type="entry name" value="HET DOMAIN-CONTAINING PROTEIN"/>
    <property type="match status" value="1"/>
</dbReference>
<dbReference type="Pfam" id="PF06985">
    <property type="entry name" value="HET"/>
    <property type="match status" value="1"/>
</dbReference>
<dbReference type="EMBL" id="KV448254">
    <property type="protein sequence ID" value="OAX39325.1"/>
    <property type="molecule type" value="Genomic_DNA"/>
</dbReference>
<organism evidence="2 3">
    <name type="scientific">Rhizopogon vinicolor AM-OR11-026</name>
    <dbReference type="NCBI Taxonomy" id="1314800"/>
    <lineage>
        <taxon>Eukaryota</taxon>
        <taxon>Fungi</taxon>
        <taxon>Dikarya</taxon>
        <taxon>Basidiomycota</taxon>
        <taxon>Agaricomycotina</taxon>
        <taxon>Agaricomycetes</taxon>
        <taxon>Agaricomycetidae</taxon>
        <taxon>Boletales</taxon>
        <taxon>Suillineae</taxon>
        <taxon>Rhizopogonaceae</taxon>
        <taxon>Rhizopogon</taxon>
    </lineage>
</organism>
<dbReference type="Proteomes" id="UP000092154">
    <property type="component" value="Unassembled WGS sequence"/>
</dbReference>
<gene>
    <name evidence="2" type="ORF">K503DRAFT_739684</name>
</gene>
<dbReference type="STRING" id="1314800.A0A1B7N3B0"/>
<evidence type="ECO:0000313" key="3">
    <source>
        <dbReference type="Proteomes" id="UP000092154"/>
    </source>
</evidence>
<evidence type="ECO:0000259" key="1">
    <source>
        <dbReference type="Pfam" id="PF06985"/>
    </source>
</evidence>
<dbReference type="PANTHER" id="PTHR10622">
    <property type="entry name" value="HET DOMAIN-CONTAINING PROTEIN"/>
    <property type="match status" value="1"/>
</dbReference>
<feature type="domain" description="Heterokaryon incompatibility" evidence="1">
    <location>
        <begin position="83"/>
        <end position="174"/>
    </location>
</feature>
<dbReference type="InterPro" id="IPR010730">
    <property type="entry name" value="HET"/>
</dbReference>
<accession>A0A1B7N3B0</accession>
<sequence length="510" mass="58323">MASSSRNSTVIEGIMNAFSSYVFSDMPAHLIYVPEMRLVNRNDVFNMYKHVVEAITEEDVNNFSGYWSREEALRKVLRHKVNFAAFSHRWLGTGEPTFQDMSDSRKERSKNLAGYQKLTKFCERAREYDCELAWSDTCCINKESSAELDEAIQAMFNWYRTAAICIAYLASSSSVADFAQEPWFTRGWTLQELLAPEKMKFYGRNWEPLSDNRDDKHPNVATPGVEGSMPITSSRADILASITSLTEIEEYDLTGFSPGVFRVQQRLRWASRRTTTRIEDMAYCLIGIFDVSMPITYGEGERSWFRLMEIILQQCKSWDVFAWAGPWSPYSCAIPSSPKGYDALDVSSFIALRRTLDMGKLEGKVGQAPIHLRGDHAFAMTRHGLQMKLPLLSVAFDRTKQEATIHAWTPGSYLRRSKPRDLTVQVKCRQWVPKAEHYCLGIVNYSVSGLTQLNTEYEICEGPLLCCFFTLPPNDRSWLRLQTENVVIIDHKGAPVRCGCSFETLYFYGK</sequence>
<dbReference type="AlphaFoldDB" id="A0A1B7N3B0"/>
<proteinExistence type="predicted"/>
<protein>
    <submittedName>
        <fullName evidence="2">HET-domain-containing protein</fullName>
    </submittedName>
</protein>
<reference evidence="2 3" key="1">
    <citation type="submission" date="2016-06" db="EMBL/GenBank/DDBJ databases">
        <title>Comparative genomics of the ectomycorrhizal sister species Rhizopogon vinicolor and Rhizopogon vesiculosus (Basidiomycota: Boletales) reveals a divergence of the mating type B locus.</title>
        <authorList>
            <consortium name="DOE Joint Genome Institute"/>
            <person name="Mujic A.B."/>
            <person name="Kuo A."/>
            <person name="Tritt A."/>
            <person name="Lipzen A."/>
            <person name="Chen C."/>
            <person name="Johnson J."/>
            <person name="Sharma A."/>
            <person name="Barry K."/>
            <person name="Grigoriev I.V."/>
            <person name="Spatafora J.W."/>
        </authorList>
    </citation>
    <scope>NUCLEOTIDE SEQUENCE [LARGE SCALE GENOMIC DNA]</scope>
    <source>
        <strain evidence="2 3">AM-OR11-026</strain>
    </source>
</reference>
<dbReference type="OrthoDB" id="2644912at2759"/>
<evidence type="ECO:0000313" key="2">
    <source>
        <dbReference type="EMBL" id="OAX39325.1"/>
    </source>
</evidence>
<name>A0A1B7N3B0_9AGAM</name>
<keyword evidence="3" id="KW-1185">Reference proteome</keyword>